<keyword evidence="2" id="KW-0521">NADP</keyword>
<gene>
    <name evidence="6" type="ORF">GV829_09255</name>
</gene>
<evidence type="ECO:0000256" key="3">
    <source>
        <dbReference type="ARBA" id="ARBA00023002"/>
    </source>
</evidence>
<dbReference type="PROSITE" id="PS00061">
    <property type="entry name" value="ADH_SHORT"/>
    <property type="match status" value="1"/>
</dbReference>
<dbReference type="Pfam" id="PF00106">
    <property type="entry name" value="adh_short"/>
    <property type="match status" value="1"/>
</dbReference>
<evidence type="ECO:0000256" key="1">
    <source>
        <dbReference type="ARBA" id="ARBA00006484"/>
    </source>
</evidence>
<evidence type="ECO:0000259" key="5">
    <source>
        <dbReference type="SMART" id="SM00822"/>
    </source>
</evidence>
<dbReference type="SMART" id="SM00822">
    <property type="entry name" value="PKS_KR"/>
    <property type="match status" value="1"/>
</dbReference>
<evidence type="ECO:0000313" key="6">
    <source>
        <dbReference type="EMBL" id="QJQ32617.1"/>
    </source>
</evidence>
<dbReference type="RefSeq" id="WP_169946053.1">
    <property type="nucleotide sequence ID" value="NZ_CP053015.1"/>
</dbReference>
<dbReference type="GO" id="GO:0016491">
    <property type="term" value="F:oxidoreductase activity"/>
    <property type="evidence" value="ECO:0007669"/>
    <property type="project" value="UniProtKB-KW"/>
</dbReference>
<accession>A0A6M4AU34</accession>
<keyword evidence="3" id="KW-0560">Oxidoreductase</keyword>
<dbReference type="Proteomes" id="UP000503018">
    <property type="component" value="Chromosome"/>
</dbReference>
<organism evidence="6 7">
    <name type="scientific">Sphingomonas lacunae</name>
    <dbReference type="NCBI Taxonomy" id="2698828"/>
    <lineage>
        <taxon>Bacteria</taxon>
        <taxon>Pseudomonadati</taxon>
        <taxon>Pseudomonadota</taxon>
        <taxon>Alphaproteobacteria</taxon>
        <taxon>Sphingomonadales</taxon>
        <taxon>Sphingomonadaceae</taxon>
        <taxon>Sphingomonas</taxon>
    </lineage>
</organism>
<feature type="domain" description="Ketoreductase" evidence="5">
    <location>
        <begin position="2"/>
        <end position="186"/>
    </location>
</feature>
<dbReference type="InterPro" id="IPR036291">
    <property type="entry name" value="NAD(P)-bd_dom_sf"/>
</dbReference>
<dbReference type="EMBL" id="CP053015">
    <property type="protein sequence ID" value="QJQ32617.1"/>
    <property type="molecule type" value="Genomic_DNA"/>
</dbReference>
<dbReference type="SUPFAM" id="SSF51735">
    <property type="entry name" value="NAD(P)-binding Rossmann-fold domains"/>
    <property type="match status" value="1"/>
</dbReference>
<dbReference type="KEGG" id="slan:GV829_09255"/>
<name>A0A6M4AU34_9SPHN</name>
<proteinExistence type="inferred from homology"/>
<dbReference type="InterPro" id="IPR020904">
    <property type="entry name" value="Sc_DH/Rdtase_CS"/>
</dbReference>
<protein>
    <submittedName>
        <fullName evidence="6">SDR family NAD(P)-dependent oxidoreductase</fullName>
    </submittedName>
</protein>
<keyword evidence="7" id="KW-1185">Reference proteome</keyword>
<reference evidence="6 7" key="1">
    <citation type="submission" date="2020-01" db="EMBL/GenBank/DDBJ databases">
        <title>Sphingomonas sp. strain CSW-10.</title>
        <authorList>
            <person name="Chen W.-M."/>
        </authorList>
    </citation>
    <scope>NUCLEOTIDE SEQUENCE [LARGE SCALE GENOMIC DNA]</scope>
    <source>
        <strain evidence="6 7">CSW-10</strain>
    </source>
</reference>
<dbReference type="PANTHER" id="PTHR43391:SF14">
    <property type="entry name" value="DEHYDROGENASE_REDUCTASE SDR FAMILY PROTEIN 7-LIKE"/>
    <property type="match status" value="1"/>
</dbReference>
<dbReference type="InterPro" id="IPR057326">
    <property type="entry name" value="KR_dom"/>
</dbReference>
<dbReference type="AlphaFoldDB" id="A0A6M4AU34"/>
<dbReference type="PANTHER" id="PTHR43391">
    <property type="entry name" value="RETINOL DEHYDROGENASE-RELATED"/>
    <property type="match status" value="1"/>
</dbReference>
<evidence type="ECO:0000313" key="7">
    <source>
        <dbReference type="Proteomes" id="UP000503018"/>
    </source>
</evidence>
<dbReference type="PRINTS" id="PR00081">
    <property type="entry name" value="GDHRDH"/>
</dbReference>
<dbReference type="CDD" id="cd05233">
    <property type="entry name" value="SDR_c"/>
    <property type="match status" value="1"/>
</dbReference>
<evidence type="ECO:0000256" key="4">
    <source>
        <dbReference type="RuleBase" id="RU000363"/>
    </source>
</evidence>
<evidence type="ECO:0000256" key="2">
    <source>
        <dbReference type="ARBA" id="ARBA00022857"/>
    </source>
</evidence>
<sequence length="275" mass="29111">MNTCVITGAASGIGAGLARYAASRGMKLVLADWNEAALNRLAEDLPTEVLAVQTDVRDEVAVESLARAAFDRFGQIDLVFNNAGVLSSGLTWEIDAATWQRSLAVNIGGVVNVIRAFVPRLIAADRPARIVNTSSLGGFLTSPFMAPYSATKFAIVAISEALAAELAATGSKVQVSLLAPGPVRSAIMDEPAPAPTAGFMAMLRGMSDENGMSPDQLAGLVFEAIGRGEYWIIPHPEMFDEPLRDRTRMIIDRSPPTSFGLVATPIEGEGQHDGK</sequence>
<comment type="similarity">
    <text evidence="1 4">Belongs to the short-chain dehydrogenases/reductases (SDR) family.</text>
</comment>
<dbReference type="InterPro" id="IPR002347">
    <property type="entry name" value="SDR_fam"/>
</dbReference>
<dbReference type="PRINTS" id="PR00080">
    <property type="entry name" value="SDRFAMILY"/>
</dbReference>
<dbReference type="Gene3D" id="3.40.50.720">
    <property type="entry name" value="NAD(P)-binding Rossmann-like Domain"/>
    <property type="match status" value="1"/>
</dbReference>